<comment type="similarity">
    <text evidence="2 20">Belongs to the cation transport ATPase (P-type) (TC 3.A.3) family. Type IB subfamily.</text>
</comment>
<dbReference type="NCBIfam" id="TIGR01512">
    <property type="entry name" value="ATPase-IB2_Cd"/>
    <property type="match status" value="1"/>
</dbReference>
<protein>
    <submittedName>
        <fullName evidence="26">Uncharacterized protein</fullName>
    </submittedName>
</protein>
<dbReference type="InterPro" id="IPR006121">
    <property type="entry name" value="HMA_dom"/>
</dbReference>
<dbReference type="Pfam" id="PF00271">
    <property type="entry name" value="Helicase_C"/>
    <property type="match status" value="1"/>
</dbReference>
<dbReference type="PROSITE" id="PS00039">
    <property type="entry name" value="DEAD_ATP_HELICASE"/>
    <property type="match status" value="1"/>
</dbReference>
<dbReference type="InterPro" id="IPR051014">
    <property type="entry name" value="Cation_Transport_ATPase_IB"/>
</dbReference>
<dbReference type="PROSITE" id="PS51194">
    <property type="entry name" value="HELICASE_CTER"/>
    <property type="match status" value="1"/>
</dbReference>
<feature type="domain" description="Helicase C-terminal" evidence="24">
    <location>
        <begin position="540"/>
        <end position="695"/>
    </location>
</feature>
<dbReference type="InterPro" id="IPR014014">
    <property type="entry name" value="RNA_helicase_DEAD_Q_motif"/>
</dbReference>
<keyword evidence="5 20" id="KW-0812">Transmembrane</keyword>
<dbReference type="SUPFAM" id="SSF81665">
    <property type="entry name" value="Calcium ATPase, transmembrane domain M"/>
    <property type="match status" value="1"/>
</dbReference>
<dbReference type="InterPro" id="IPR036412">
    <property type="entry name" value="HAD-like_sf"/>
</dbReference>
<dbReference type="SMART" id="SM00490">
    <property type="entry name" value="HELICc"/>
    <property type="match status" value="1"/>
</dbReference>
<dbReference type="SMART" id="SM00487">
    <property type="entry name" value="DEXDc"/>
    <property type="match status" value="1"/>
</dbReference>
<evidence type="ECO:0000256" key="20">
    <source>
        <dbReference type="RuleBase" id="RU362081"/>
    </source>
</evidence>
<evidence type="ECO:0000256" key="14">
    <source>
        <dbReference type="ARBA" id="ARBA00023136"/>
    </source>
</evidence>
<dbReference type="InterPro" id="IPR027417">
    <property type="entry name" value="P-loop_NTPase"/>
</dbReference>
<dbReference type="Gene3D" id="2.70.150.10">
    <property type="entry name" value="Calcium-transporting ATPase, cytoplasmic transduction domain A"/>
    <property type="match status" value="1"/>
</dbReference>
<evidence type="ECO:0000256" key="10">
    <source>
        <dbReference type="ARBA" id="ARBA00022884"/>
    </source>
</evidence>
<keyword evidence="9 20" id="KW-0067">ATP-binding</keyword>
<accession>A0A8J5I298</accession>
<dbReference type="PROSITE" id="PS51192">
    <property type="entry name" value="HELICASE_ATP_BIND_1"/>
    <property type="match status" value="1"/>
</dbReference>
<evidence type="ECO:0000313" key="27">
    <source>
        <dbReference type="Proteomes" id="UP000734854"/>
    </source>
</evidence>
<comment type="subcellular location">
    <subcellularLocation>
        <location evidence="1">Membrane</location>
        <topology evidence="1">Multi-pass membrane protein</topology>
    </subcellularLocation>
</comment>
<dbReference type="PANTHER" id="PTHR48085">
    <property type="entry name" value="CADMIUM/ZINC-TRANSPORTING ATPASE HMA2-RELATED"/>
    <property type="match status" value="1"/>
</dbReference>
<dbReference type="InterPro" id="IPR018303">
    <property type="entry name" value="ATPase_P-typ_P_site"/>
</dbReference>
<keyword evidence="4" id="KW-0396">Initiation factor</keyword>
<dbReference type="NCBIfam" id="TIGR01494">
    <property type="entry name" value="ATPase_P-type"/>
    <property type="match status" value="1"/>
</dbReference>
<dbReference type="InterPro" id="IPR008250">
    <property type="entry name" value="ATPase_P-typ_transduc_dom_A_sf"/>
</dbReference>
<feature type="transmembrane region" description="Helical" evidence="20">
    <location>
        <begin position="1019"/>
        <end position="1037"/>
    </location>
</feature>
<dbReference type="GO" id="GO:0003743">
    <property type="term" value="F:translation initiation factor activity"/>
    <property type="evidence" value="ECO:0007669"/>
    <property type="project" value="UniProtKB-KW"/>
</dbReference>
<feature type="domain" description="Helicase ATP-binding" evidence="23">
    <location>
        <begin position="367"/>
        <end position="552"/>
    </location>
</feature>
<dbReference type="SUPFAM" id="SSF56784">
    <property type="entry name" value="HAD-like"/>
    <property type="match status" value="1"/>
</dbReference>
<feature type="domain" description="DEAD-box RNA helicase Q" evidence="25">
    <location>
        <begin position="336"/>
        <end position="364"/>
    </location>
</feature>
<reference evidence="26 27" key="1">
    <citation type="submission" date="2020-08" db="EMBL/GenBank/DDBJ databases">
        <title>Plant Genome Project.</title>
        <authorList>
            <person name="Zhang R.-G."/>
        </authorList>
    </citation>
    <scope>NUCLEOTIDE SEQUENCE [LARGE SCALE GENOMIC DNA]</scope>
    <source>
        <tissue evidence="26">Rhizome</tissue>
    </source>
</reference>
<dbReference type="GO" id="GO:0046872">
    <property type="term" value="F:metal ion binding"/>
    <property type="evidence" value="ECO:0007669"/>
    <property type="project" value="UniProtKB-KW"/>
</dbReference>
<organism evidence="26 27">
    <name type="scientific">Zingiber officinale</name>
    <name type="common">Ginger</name>
    <name type="synonym">Amomum zingiber</name>
    <dbReference type="NCBI Taxonomy" id="94328"/>
    <lineage>
        <taxon>Eukaryota</taxon>
        <taxon>Viridiplantae</taxon>
        <taxon>Streptophyta</taxon>
        <taxon>Embryophyta</taxon>
        <taxon>Tracheophyta</taxon>
        <taxon>Spermatophyta</taxon>
        <taxon>Magnoliopsida</taxon>
        <taxon>Liliopsida</taxon>
        <taxon>Zingiberales</taxon>
        <taxon>Zingiberaceae</taxon>
        <taxon>Zingiber</taxon>
    </lineage>
</organism>
<dbReference type="InterPro" id="IPR001650">
    <property type="entry name" value="Helicase_C-like"/>
</dbReference>
<evidence type="ECO:0000256" key="12">
    <source>
        <dbReference type="ARBA" id="ARBA00022967"/>
    </source>
</evidence>
<dbReference type="GO" id="GO:0016887">
    <property type="term" value="F:ATP hydrolysis activity"/>
    <property type="evidence" value="ECO:0007669"/>
    <property type="project" value="InterPro"/>
</dbReference>
<dbReference type="InterPro" id="IPR014001">
    <property type="entry name" value="Helicase_ATP-bd"/>
</dbReference>
<feature type="region of interest" description="Disordered" evidence="21">
    <location>
        <begin position="156"/>
        <end position="177"/>
    </location>
</feature>
<dbReference type="Proteomes" id="UP000734854">
    <property type="component" value="Unassembled WGS sequence"/>
</dbReference>
<dbReference type="PRINTS" id="PR00119">
    <property type="entry name" value="CATATPASE"/>
</dbReference>
<evidence type="ECO:0000256" key="9">
    <source>
        <dbReference type="ARBA" id="ARBA00022840"/>
    </source>
</evidence>
<evidence type="ECO:0000256" key="16">
    <source>
        <dbReference type="ARBA" id="ARBA00047308"/>
    </source>
</evidence>
<dbReference type="FunFam" id="2.70.150.10:FF:000002">
    <property type="entry name" value="Copper-transporting ATPase 1, putative"/>
    <property type="match status" value="1"/>
</dbReference>
<evidence type="ECO:0000256" key="3">
    <source>
        <dbReference type="ARBA" id="ARBA00022539"/>
    </source>
</evidence>
<dbReference type="PROSITE" id="PS50846">
    <property type="entry name" value="HMA_2"/>
    <property type="match status" value="1"/>
</dbReference>
<keyword evidence="12" id="KW-1278">Translocase</keyword>
<dbReference type="InterPro" id="IPR036163">
    <property type="entry name" value="HMA_dom_sf"/>
</dbReference>
<keyword evidence="3" id="KW-0104">Cadmium</keyword>
<keyword evidence="13 20" id="KW-1133">Transmembrane helix</keyword>
<dbReference type="InterPro" id="IPR000629">
    <property type="entry name" value="RNA-helicase_DEAD-box_CS"/>
</dbReference>
<keyword evidence="27" id="KW-1185">Reference proteome</keyword>
<dbReference type="Gene3D" id="3.40.50.1000">
    <property type="entry name" value="HAD superfamily/HAD-like"/>
    <property type="match status" value="1"/>
</dbReference>
<proteinExistence type="inferred from homology"/>
<dbReference type="InterPro" id="IPR023299">
    <property type="entry name" value="ATPase_P-typ_cyto_dom_N"/>
</dbReference>
<feature type="transmembrane region" description="Helical" evidence="20">
    <location>
        <begin position="797"/>
        <end position="814"/>
    </location>
</feature>
<feature type="region of interest" description="Disordered" evidence="21">
    <location>
        <begin position="243"/>
        <end position="272"/>
    </location>
</feature>
<dbReference type="FunFam" id="3.30.70.100:FF:000022">
    <property type="entry name" value="Putative cadmium/zinc-transporting ATPase 3"/>
    <property type="match status" value="1"/>
</dbReference>
<evidence type="ECO:0000256" key="11">
    <source>
        <dbReference type="ARBA" id="ARBA00022917"/>
    </source>
</evidence>
<evidence type="ECO:0000256" key="1">
    <source>
        <dbReference type="ARBA" id="ARBA00004141"/>
    </source>
</evidence>
<evidence type="ECO:0000256" key="7">
    <source>
        <dbReference type="ARBA" id="ARBA00022801"/>
    </source>
</evidence>
<dbReference type="InterPro" id="IPR001757">
    <property type="entry name" value="P_typ_ATPase"/>
</dbReference>
<evidence type="ECO:0000256" key="8">
    <source>
        <dbReference type="ARBA" id="ARBA00022806"/>
    </source>
</evidence>
<evidence type="ECO:0000256" key="13">
    <source>
        <dbReference type="ARBA" id="ARBA00022989"/>
    </source>
</evidence>
<dbReference type="Gene3D" id="3.40.50.300">
    <property type="entry name" value="P-loop containing nucleotide triphosphate hydrolases"/>
    <property type="match status" value="2"/>
</dbReference>
<evidence type="ECO:0000256" key="17">
    <source>
        <dbReference type="ARBA" id="ARBA00047984"/>
    </source>
</evidence>
<dbReference type="GO" id="GO:0016463">
    <property type="term" value="F:P-type zinc transporter activity"/>
    <property type="evidence" value="ECO:0007669"/>
    <property type="project" value="UniProtKB-EC"/>
</dbReference>
<feature type="domain" description="HMA" evidence="22">
    <location>
        <begin position="717"/>
        <end position="783"/>
    </location>
</feature>
<evidence type="ECO:0000256" key="2">
    <source>
        <dbReference type="ARBA" id="ARBA00006024"/>
    </source>
</evidence>
<dbReference type="InterPro" id="IPR023214">
    <property type="entry name" value="HAD_sf"/>
</dbReference>
<gene>
    <name evidence="26" type="ORF">ZIOFF_007673</name>
</gene>
<feature type="transmembrane region" description="Helical" evidence="20">
    <location>
        <begin position="844"/>
        <end position="865"/>
    </location>
</feature>
<dbReference type="PROSITE" id="PS00154">
    <property type="entry name" value="ATPASE_E1_E2"/>
    <property type="match status" value="1"/>
</dbReference>
<dbReference type="GO" id="GO:0008551">
    <property type="term" value="F:P-type cadmium transporter activity"/>
    <property type="evidence" value="ECO:0007669"/>
    <property type="project" value="UniProtKB-EC"/>
</dbReference>
<dbReference type="SUPFAM" id="SSF52540">
    <property type="entry name" value="P-loop containing nucleoside triphosphate hydrolases"/>
    <property type="match status" value="1"/>
</dbReference>
<evidence type="ECO:0000256" key="18">
    <source>
        <dbReference type="ARBA" id="ARBA00049338"/>
    </source>
</evidence>
<comment type="catalytic activity">
    <reaction evidence="17">
        <text>ATP + H2O = ADP + phosphate + H(+)</text>
        <dbReference type="Rhea" id="RHEA:13065"/>
        <dbReference type="ChEBI" id="CHEBI:15377"/>
        <dbReference type="ChEBI" id="CHEBI:15378"/>
        <dbReference type="ChEBI" id="CHEBI:30616"/>
        <dbReference type="ChEBI" id="CHEBI:43474"/>
        <dbReference type="ChEBI" id="CHEBI:456216"/>
        <dbReference type="EC" id="3.6.4.13"/>
    </reaction>
</comment>
<dbReference type="PANTHER" id="PTHR48085:SF5">
    <property type="entry name" value="CADMIUM_ZINC-TRANSPORTING ATPASE HMA4-RELATED"/>
    <property type="match status" value="1"/>
</dbReference>
<dbReference type="EMBL" id="JACMSC010000002">
    <property type="protein sequence ID" value="KAG6533795.1"/>
    <property type="molecule type" value="Genomic_DNA"/>
</dbReference>
<dbReference type="CDD" id="cd00371">
    <property type="entry name" value="HMA"/>
    <property type="match status" value="1"/>
</dbReference>
<evidence type="ECO:0000259" key="23">
    <source>
        <dbReference type="PROSITE" id="PS51192"/>
    </source>
</evidence>
<comment type="catalytic activity">
    <reaction evidence="16">
        <text>Zn(2+)(in) + ATP + H2O = Zn(2+)(out) + ADP + phosphate + H(+)</text>
        <dbReference type="Rhea" id="RHEA:20621"/>
        <dbReference type="ChEBI" id="CHEBI:15377"/>
        <dbReference type="ChEBI" id="CHEBI:15378"/>
        <dbReference type="ChEBI" id="CHEBI:29105"/>
        <dbReference type="ChEBI" id="CHEBI:30616"/>
        <dbReference type="ChEBI" id="CHEBI:43474"/>
        <dbReference type="ChEBI" id="CHEBI:456216"/>
        <dbReference type="EC" id="7.2.2.12"/>
    </reaction>
</comment>
<evidence type="ECO:0000256" key="5">
    <source>
        <dbReference type="ARBA" id="ARBA00022692"/>
    </source>
</evidence>
<evidence type="ECO:0000259" key="22">
    <source>
        <dbReference type="PROSITE" id="PS50846"/>
    </source>
</evidence>
<dbReference type="CDD" id="cd18787">
    <property type="entry name" value="SF2_C_DEAD"/>
    <property type="match status" value="1"/>
</dbReference>
<keyword evidence="8" id="KW-0347">Helicase</keyword>
<dbReference type="Pfam" id="PF00270">
    <property type="entry name" value="DEAD"/>
    <property type="match status" value="1"/>
</dbReference>
<dbReference type="Gene3D" id="3.40.1110.10">
    <property type="entry name" value="Calcium-transporting ATPase, cytoplasmic domain N"/>
    <property type="match status" value="1"/>
</dbReference>
<keyword evidence="10" id="KW-0694">RNA-binding</keyword>
<evidence type="ECO:0000259" key="25">
    <source>
        <dbReference type="PROSITE" id="PS51195"/>
    </source>
</evidence>
<dbReference type="CDD" id="cd17939">
    <property type="entry name" value="DEADc_EIF4A"/>
    <property type="match status" value="1"/>
</dbReference>
<dbReference type="GO" id="GO:0005524">
    <property type="term" value="F:ATP binding"/>
    <property type="evidence" value="ECO:0007669"/>
    <property type="project" value="UniProtKB-UniRule"/>
</dbReference>
<dbReference type="AlphaFoldDB" id="A0A8J5I298"/>
<keyword evidence="20" id="KW-0479">Metal-binding</keyword>
<dbReference type="NCBIfam" id="TIGR01525">
    <property type="entry name" value="ATPase-IB_hvy"/>
    <property type="match status" value="1"/>
</dbReference>
<feature type="transmembrane region" description="Helical" evidence="20">
    <location>
        <begin position="1049"/>
        <end position="1075"/>
    </location>
</feature>
<dbReference type="InterPro" id="IPR011545">
    <property type="entry name" value="DEAD/DEAH_box_helicase_dom"/>
</dbReference>
<comment type="similarity">
    <text evidence="15">Belongs to the DEAD box helicase family. eIF4A subfamily.</text>
</comment>
<evidence type="ECO:0000313" key="26">
    <source>
        <dbReference type="EMBL" id="KAG6533795.1"/>
    </source>
</evidence>
<evidence type="ECO:0000259" key="24">
    <source>
        <dbReference type="PROSITE" id="PS51194"/>
    </source>
</evidence>
<sequence>MTSCLRGGGGGGGGGTYVFDLDVVKTSSSSWCRSSQSSASSYPSSTLSELSNSPALTISIKRARTPRKRPNQIYNEAAALLSATYPAVFSAVKSPRLLLSNTTNPFHPFPEPPDLLPPLPVLNDAAFLIPTPNPPSAATAVHFHLKRKTFLTASEKDSAVSPASDVSRESNSPECPIEDDFDAESILESEVAQGIDSIIGNLTVDTSTTDSTNYPINSLLRSLVGRRISSNFELGFGLRRAPRKRDEEKQWSSNSVPMSDINPNYEPPSPPAPVGPEKIEVVNPEQGRLKAALGLRLNHEQVVRDWADRGSVFSDRCESLNADGQDFFTSYDEVCESFDDMGLQENLLRGIYAYGFEKPSAIQQRGIVPFCKGLDVIQQAQSGTGKTATFCSGILQQLDYGLIQCQALVLAPTRELAQQIEKVMRALGDYLGVKVHACVGGTSVREDQRILSSGVHVVVGTPGRVFDMLRRQSLRPDCIKMFVLDEADEMLSLSFGDSGELLLRLSGYWFNPFIYDIFQLLPSKIQVGVFSATMPPEALEITRKFMNKPVRILVKRDELTLEVSSLLIRRKVDWLTDNMRSRDHTVSATHGDMDQNTRDIIMREFRSGSSRVLITTDLLARGIDVQQVSLVINYDLPTQPENYLHRIGRSGRFGRKGVAINFVNRDDERMLFDIQKSVFLQVFVKLVPFSVGWALREGKQMGEEQCKDKKINEAKYHKSYFDVLGICCTSEIPLIEKILKPLNGVKKVQVVVPTKTVIVVHDSSLISQQDILTALNKARLEASIHAYASAINVAKKWPSPYILACGLLLLLSLFRHFFHPLRWFAVAAVSIGILPIALRGIAALLRLTLDINILMLIAVAGAIALRDYSEAAFIVFLFTVAEWLETRASHKATAGMSSLMSLTPQKAVLSETGQVVHVDDVKIDTVIAVKAGEVIPIDGIVVDGHSEVDERSLTGESFPVAKHADSPVFAATLNMDGYISVRTTALAENSAVAKMTRLVEEAQNSRSSTQRLIDSCTKYYTPAVVIVAAVISSIPLITEVKHPRSWFQLALVLLVSACPCALVMSTPVATFCALLKAARLGLLIKGGDVLESLAKIKTVAFDKTGTITRGEFTIVEFQSTSSEVARNTLLYYIESKSSHPMAAAFVEHARSCSIEPKPDSIKEFIVYPGEGIYGEIDGRSIYIGNKRIAARASSETGTFMFLERRGVTFGYVFSDTVQIGRYALSDTCRTGAAEAVKELKSLGIKTVMLTGDSEEAAMHAKARFFRLFLILFLTNTNDIS</sequence>
<feature type="short sequence motif" description="Q motif" evidence="19">
    <location>
        <begin position="336"/>
        <end position="364"/>
    </location>
</feature>
<dbReference type="Gene3D" id="3.30.70.100">
    <property type="match status" value="1"/>
</dbReference>
<dbReference type="FunFam" id="3.40.1110.10:FF:000043">
    <property type="entry name" value="Putative cadmium/zinc-transporting ATPase 3"/>
    <property type="match status" value="1"/>
</dbReference>
<evidence type="ECO:0000256" key="15">
    <source>
        <dbReference type="ARBA" id="ARBA00024352"/>
    </source>
</evidence>
<dbReference type="FunFam" id="3.40.50.300:FF:000089">
    <property type="entry name" value="Eukaryotic initiation factor 4A-II"/>
    <property type="match status" value="1"/>
</dbReference>
<dbReference type="InterPro" id="IPR027256">
    <property type="entry name" value="P-typ_ATPase_IB"/>
</dbReference>
<keyword evidence="11" id="KW-0648">Protein biosynthesis</keyword>
<dbReference type="Pfam" id="PF00122">
    <property type="entry name" value="E1-E2_ATPase"/>
    <property type="match status" value="1"/>
</dbReference>
<dbReference type="InterPro" id="IPR023298">
    <property type="entry name" value="ATPase_P-typ_TM_dom_sf"/>
</dbReference>
<dbReference type="PROSITE" id="PS51195">
    <property type="entry name" value="Q_MOTIF"/>
    <property type="match status" value="1"/>
</dbReference>
<comment type="caution">
    <text evidence="26">The sequence shown here is derived from an EMBL/GenBank/DDBJ whole genome shotgun (WGS) entry which is preliminary data.</text>
</comment>
<evidence type="ECO:0000256" key="6">
    <source>
        <dbReference type="ARBA" id="ARBA00022741"/>
    </source>
</evidence>
<dbReference type="InterPro" id="IPR059000">
    <property type="entry name" value="ATPase_P-type_domA"/>
</dbReference>
<evidence type="ECO:0000256" key="21">
    <source>
        <dbReference type="SAM" id="MobiDB-lite"/>
    </source>
</evidence>
<dbReference type="GO" id="GO:0003723">
    <property type="term" value="F:RNA binding"/>
    <property type="evidence" value="ECO:0007669"/>
    <property type="project" value="UniProtKB-KW"/>
</dbReference>
<evidence type="ECO:0000256" key="4">
    <source>
        <dbReference type="ARBA" id="ARBA00022540"/>
    </source>
</evidence>
<dbReference type="SUPFAM" id="SSF55008">
    <property type="entry name" value="HMA, heavy metal-associated domain"/>
    <property type="match status" value="1"/>
</dbReference>
<evidence type="ECO:0000256" key="19">
    <source>
        <dbReference type="PROSITE-ProRule" id="PRU00552"/>
    </source>
</evidence>
<keyword evidence="6 20" id="KW-0547">Nucleotide-binding</keyword>
<feature type="transmembrane region" description="Helical" evidence="20">
    <location>
        <begin position="821"/>
        <end position="838"/>
    </location>
</feature>
<name>A0A8J5I298_ZINOF</name>
<keyword evidence="14 20" id="KW-0472">Membrane</keyword>
<dbReference type="SUPFAM" id="SSF81653">
    <property type="entry name" value="Calcium ATPase, transduction domain A"/>
    <property type="match status" value="1"/>
</dbReference>
<keyword evidence="7" id="KW-0378">Hydrolase</keyword>
<dbReference type="GO" id="GO:0016020">
    <property type="term" value="C:membrane"/>
    <property type="evidence" value="ECO:0007669"/>
    <property type="project" value="UniProtKB-SubCell"/>
</dbReference>
<dbReference type="Pfam" id="PF00702">
    <property type="entry name" value="Hydrolase"/>
    <property type="match status" value="1"/>
</dbReference>
<dbReference type="GO" id="GO:0003724">
    <property type="term" value="F:RNA helicase activity"/>
    <property type="evidence" value="ECO:0007669"/>
    <property type="project" value="UniProtKB-EC"/>
</dbReference>
<comment type="catalytic activity">
    <reaction evidence="18">
        <text>Cd(2+)(in) + ATP + H2O = Cd(2+)(out) + ADP + phosphate + H(+)</text>
        <dbReference type="Rhea" id="RHEA:12132"/>
        <dbReference type="ChEBI" id="CHEBI:15377"/>
        <dbReference type="ChEBI" id="CHEBI:15378"/>
        <dbReference type="ChEBI" id="CHEBI:30616"/>
        <dbReference type="ChEBI" id="CHEBI:43474"/>
        <dbReference type="ChEBI" id="CHEBI:48775"/>
        <dbReference type="ChEBI" id="CHEBI:456216"/>
        <dbReference type="EC" id="7.2.2.21"/>
    </reaction>
</comment>